<reference evidence="1 2" key="1">
    <citation type="journal article" date="2019" name="Int. J. Syst. Evol. Microbiol.">
        <title>The Global Catalogue of Microorganisms (GCM) 10K type strain sequencing project: providing services to taxonomists for standard genome sequencing and annotation.</title>
        <authorList>
            <consortium name="The Broad Institute Genomics Platform"/>
            <consortium name="The Broad Institute Genome Sequencing Center for Infectious Disease"/>
            <person name="Wu L."/>
            <person name="Ma J."/>
        </authorList>
    </citation>
    <scope>NUCLEOTIDE SEQUENCE [LARGE SCALE GENOMIC DNA]</scope>
    <source>
        <strain evidence="1 2">JCM 8201</strain>
    </source>
</reference>
<dbReference type="EMBL" id="BAAATZ010000032">
    <property type="protein sequence ID" value="GAA2736067.1"/>
    <property type="molecule type" value="Genomic_DNA"/>
</dbReference>
<dbReference type="RefSeq" id="WP_344455883.1">
    <property type="nucleotide sequence ID" value="NZ_BAAATZ010000032.1"/>
</dbReference>
<evidence type="ECO:0008006" key="3">
    <source>
        <dbReference type="Google" id="ProtNLM"/>
    </source>
</evidence>
<gene>
    <name evidence="1" type="ORF">GCM10010439_62270</name>
</gene>
<keyword evidence="2" id="KW-1185">Reference proteome</keyword>
<proteinExistence type="predicted"/>
<accession>A0ABN3UNC2</accession>
<name>A0ABN3UNC2_9ACTN</name>
<sequence>MPRKNYPSDESRKRIARELERINDELDALERELRVLWLVEQADQPGERTNEAVKDA</sequence>
<evidence type="ECO:0000313" key="1">
    <source>
        <dbReference type="EMBL" id="GAA2736067.1"/>
    </source>
</evidence>
<dbReference type="Proteomes" id="UP001501842">
    <property type="component" value="Unassembled WGS sequence"/>
</dbReference>
<comment type="caution">
    <text evidence="1">The sequence shown here is derived from an EMBL/GenBank/DDBJ whole genome shotgun (WGS) entry which is preliminary data.</text>
</comment>
<protein>
    <recommendedName>
        <fullName evidence="3">Transposase</fullName>
    </recommendedName>
</protein>
<organism evidence="1 2">
    <name type="scientific">Actinocorallia aurantiaca</name>
    <dbReference type="NCBI Taxonomy" id="46204"/>
    <lineage>
        <taxon>Bacteria</taxon>
        <taxon>Bacillati</taxon>
        <taxon>Actinomycetota</taxon>
        <taxon>Actinomycetes</taxon>
        <taxon>Streptosporangiales</taxon>
        <taxon>Thermomonosporaceae</taxon>
        <taxon>Actinocorallia</taxon>
    </lineage>
</organism>
<evidence type="ECO:0000313" key="2">
    <source>
        <dbReference type="Proteomes" id="UP001501842"/>
    </source>
</evidence>